<dbReference type="GO" id="GO:0044423">
    <property type="term" value="C:virion component"/>
    <property type="evidence" value="ECO:0007669"/>
    <property type="project" value="UniProtKB-KW"/>
</dbReference>
<proteinExistence type="inferred from homology"/>
<dbReference type="GO" id="GO:0044177">
    <property type="term" value="C:host cell Golgi apparatus"/>
    <property type="evidence" value="ECO:0007669"/>
    <property type="project" value="UniProtKB-SubCell"/>
</dbReference>
<evidence type="ECO:0000256" key="1">
    <source>
        <dbReference type="ARBA" id="ARBA00004136"/>
    </source>
</evidence>
<dbReference type="Pfam" id="PF04196">
    <property type="entry name" value="Bunya_RdRp"/>
    <property type="match status" value="1"/>
</dbReference>
<feature type="domain" description="RdRp catalytic" evidence="12">
    <location>
        <begin position="1043"/>
        <end position="1242"/>
    </location>
</feature>
<comment type="similarity">
    <text evidence="9">Belongs to the Bunyavirales RNA polymerase family.</text>
</comment>
<dbReference type="Pfam" id="PF15518">
    <property type="entry name" value="L_protein_N"/>
    <property type="match status" value="1"/>
</dbReference>
<name>A0AAN0LIQ3_9VIRU</name>
<dbReference type="InterPro" id="IPR029124">
    <property type="entry name" value="L_protein_N"/>
</dbReference>
<accession>A0AAN0LIQ3</accession>
<feature type="region of interest" description="Disordered" evidence="11">
    <location>
        <begin position="1028"/>
        <end position="1048"/>
    </location>
</feature>
<keyword evidence="4" id="KW-0378">Hydrolase</keyword>
<dbReference type="EMBL" id="PP415842">
    <property type="protein sequence ID" value="WZL61392.1"/>
    <property type="molecule type" value="Genomic_RNA"/>
</dbReference>
<keyword evidence="6" id="KW-0946">Virion</keyword>
<dbReference type="GO" id="GO:0003968">
    <property type="term" value="F:RNA-directed RNA polymerase activity"/>
    <property type="evidence" value="ECO:0007669"/>
    <property type="project" value="UniProtKB-KW"/>
</dbReference>
<sequence length="2237" mass="255884">MEECLRFSPCPCDTITQRRPPYFGASSLDTMSRLDQLSQHLVDLARDREPGLIIPEEVFTDLGKWHRPPVVIVSQGQGENLNILFPDLEQWKSASEVSMSSIVEETWPQERVSHLRHDYTAGFFCRSLDTPLRDVFKVCRDDNDNLTPDNIMTVGNVVLVHEFATTRSTLEGSSMDAFVAKKLKYVPALAHRAQAEGKVVILTVTVISPKTVLSNLPLTTEDVSELCVRYLVADDMVWQLQQHGILTSEEEVEDREKAEKARRTMAGIHFNWDFQNEKFPSCDEMIYEASRSTPDKKYVIEQVLKGFQNAEDKLRSEHFLKSDCVLTEQERLDLNLEECAKAIHDYTEQSKVGQEFKPETTMSSVIPVPFWVLNRGTGSNNISQAPIGERNYMPPLGCSDETTFNHWVSAWNYAQQHPEKMVEESVQEELYEAMTASADNLEFTEDQKEHVKRLDALLGRMEQPSDAKTRSSYRRVNVRVSKEDEIEAAKRGLRGKKYARENEVKAHHEQSQLPFSLDNYVDDIDLFLDRAQAILSAVSGNKNSYDRDILPHLAEQAYALHGEGVGDPWTSLLGTWLNTDLGKWCSFVSDLGTELAISMKQHCKGNQMILKKLRHFDVYVLIRPTSSKSSIFYSLMTFQVNLTNDPDLAGSVFKQAYQNGQIHWTEFNSVDSSKLMNMVKCRSIMYTMLAYWLEFYGLKFWEVRLDAKTREMEEVWRMVAMCLMIILDDKTKTEEIITTSRYVFMEGFVAQPALPKPHKMLSKLPTVLRSRLQVWLMHRTFESMRLISSHPFKMVWEEGRPVWFGMFNMFTQQSLKEPMQLISLFYLGYLKNKEESPQGNSSSKLYEKVMEYESRRPDSDENLGWGDADLNEIKFHEFSRSFLLYCADQAMKKLETMYGPRVKAQMTEDILFAIGNYDLEQFATLKASATYDQSMYDYDPKKKYHRAKVVEFVVKNSHKATHVHELLLECLEGLEQNACMHIDLFKKAQHGGIREIYVLGPRERLVQLCLELIARTICRRFPSETMMNPKNKTDLPQRHNKDAKAKCGPKFTTTATSDDAAKWNQGHFVSKFAMLLCRFTEPILHPFIMRACALFTRKIIKIDDQLLKIFAKYEDRVFRSKHIEMMHAAFRGRGDDRYGHVEPGKTFLKTETGMLQGILHYSSSLLHTVYQEFMLDLIEARFKHKHALLKRKKTNLKAHVTVMQSSDDSSIMISFPVSTSVPQATSQGMVLAWMCFQVKKELGLLLGIYPSEKCTTNTPWIVEFNSEFFFLSDLIRPLFRWVAAANGLSEHETLAGRQEEMSSNLTNVLGGGGTTSLTANVQLSQMMLHYQILGASTSLVFGHYSSMLEDSPDPSLGFFLLDHPFLAGLGGFKFNLYLAVKKTRLGEKYKRILKGQEACAPERAEKGLRARTLETTKSGSIVESTIISMSTRKKWLALIERMGLPETWKEDLLADQRVLYEKAHTTEQLRLRLSVFVHSPGVIASISSSGTVVRLVALAAYALTKPVVQDRTDWYCDAQSLFKKQSLMSTVAESQTWANPPGESITFADLQALFPQREDFDDLEQVGQNFRKVTGSSVRPHRPRLTTKVKVTGASGGSTLTLMNVVEDRWYGRKRYMAAPRTMEQLWELAKTRIPWLDDTPESTLEKSPFTEPVSLRNFIVGDPTKSRSVAMSGVPVKKGSGLSNLFTMVAENFAPNFKLGSATDVVARSKSEKFLWIRHALSLIAQGPFNPESKGQMMREVLARNPGLSVDTAAARSRRNCLAIIQDFVIYGNRDRTLQQITEHRLGSMGSYTRPQRYAAPEDVCPALGQFPGYFDHGIWRGVYDRTCIEVHVDRGLKDETVSITGLMVSSVDDLNNVFKFLREWASEHHCDNDKHFWKAPAGMSGEPVTRMLRFSTCSADSGVPVHVDRRLRFGVSPDAYEELFFSYRNGIIRIEALDANPFVANRRSTLLSYRCRENDIDVTRRNMSSALVLDGQVANKYVLPWLDCTPVEVEMFDTLERGIISKRGTASNPYWTWHDPPRGIMDWKALADRIREMSELELRRRGILTMASISDVDLTAGQQSPDPSVRRAEGRDYLTALQEEEEAGDEYMIMPNDELLLRVFEQFDEEVHEPEAYEPEEEDVHLIVEDMDFDLAAHLDELIKNYGMVEAEFETRFSHPFMSDVIDEFVKDMGGPRRLSRILSTKQFPSYLSADLITRLRLLLNWWDRRLTPVMEERRRAQRSRPDLEQAFADL</sequence>
<dbReference type="Pfam" id="PF12603">
    <property type="entry name" value="L_PA-C-like"/>
    <property type="match status" value="1"/>
</dbReference>
<dbReference type="InterPro" id="IPR007099">
    <property type="entry name" value="RNA-dir_pol_NSvirus"/>
</dbReference>
<evidence type="ECO:0000256" key="7">
    <source>
        <dbReference type="ARBA" id="ARBA00023184"/>
    </source>
</evidence>
<keyword evidence="13" id="KW-0696">RNA-directed RNA polymerase</keyword>
<evidence type="ECO:0000256" key="2">
    <source>
        <dbReference type="ARBA" id="ARBA00004328"/>
    </source>
</evidence>
<evidence type="ECO:0000256" key="11">
    <source>
        <dbReference type="SAM" id="MobiDB-lite"/>
    </source>
</evidence>
<dbReference type="GO" id="GO:0006351">
    <property type="term" value="P:DNA-templated transcription"/>
    <property type="evidence" value="ECO:0007669"/>
    <property type="project" value="InterPro"/>
</dbReference>
<evidence type="ECO:0000313" key="13">
    <source>
        <dbReference type="EMBL" id="WZL61392.1"/>
    </source>
</evidence>
<feature type="compositionally biased region" description="Basic and acidic residues" evidence="11">
    <location>
        <begin position="1031"/>
        <end position="1045"/>
    </location>
</feature>
<evidence type="ECO:0000256" key="10">
    <source>
        <dbReference type="ARBA" id="ARBA00046037"/>
    </source>
</evidence>
<dbReference type="GO" id="GO:0039694">
    <property type="term" value="P:viral RNA genome replication"/>
    <property type="evidence" value="ECO:0007669"/>
    <property type="project" value="InterPro"/>
</dbReference>
<evidence type="ECO:0000256" key="6">
    <source>
        <dbReference type="ARBA" id="ARBA00022844"/>
    </source>
</evidence>
<comment type="subcellular location">
    <subcellularLocation>
        <location evidence="1">Host Golgi apparatus</location>
    </subcellularLocation>
    <subcellularLocation>
        <location evidence="3">Host endoplasmic reticulum-Golgi intermediate compartment</location>
    </subcellularLocation>
    <subcellularLocation>
        <location evidence="2">Virion</location>
    </subcellularLocation>
</comment>
<reference evidence="13" key="1">
    <citation type="submission" date="2024-02" db="EMBL/GenBank/DDBJ databases">
        <authorList>
            <person name="Martyn C."/>
            <person name="Kistler A.L."/>
        </authorList>
    </citation>
    <scope>NUCLEOTIDE SEQUENCE</scope>
    <source>
        <strain evidence="13">CA019</strain>
    </source>
</reference>
<evidence type="ECO:0000256" key="3">
    <source>
        <dbReference type="ARBA" id="ARBA00004452"/>
    </source>
</evidence>
<evidence type="ECO:0000256" key="4">
    <source>
        <dbReference type="ARBA" id="ARBA00022801"/>
    </source>
</evidence>
<evidence type="ECO:0000259" key="12">
    <source>
        <dbReference type="PROSITE" id="PS50525"/>
    </source>
</evidence>
<dbReference type="GO" id="GO:0044172">
    <property type="term" value="C:host cell endoplasmic reticulum-Golgi intermediate compartment"/>
    <property type="evidence" value="ECO:0007669"/>
    <property type="project" value="UniProtKB-SubCell"/>
</dbReference>
<keyword evidence="7" id="KW-1038">Host endoplasmic reticulum</keyword>
<evidence type="ECO:0000256" key="9">
    <source>
        <dbReference type="ARBA" id="ARBA00034123"/>
    </source>
</evidence>
<organism evidence="13">
    <name type="scientific">Shoal Cavern virus</name>
    <dbReference type="NCBI Taxonomy" id="3139881"/>
    <lineage>
        <taxon>Viruses</taxon>
        <taxon>Riboviria</taxon>
    </lineage>
</organism>
<keyword evidence="8" id="KW-0464">Manganese</keyword>
<keyword evidence="5" id="KW-1040">Host Golgi apparatus</keyword>
<protein>
    <submittedName>
        <fullName evidence="13">RNA-dependent RNA polymerase</fullName>
    </submittedName>
</protein>
<comment type="function">
    <text evidence="10">RNA-dependent RNA polymerase, which is responsible for the replication and transcription of the viral RNA genome using antigenomic RNA as an intermediate. During transcription, synthesizes subgenomic RNAs and assures their capping by a cap-snatching mechanism, which involves the endonuclease activity cleaving the host capped pre-mRNAs. These short capped RNAs are then used as primers for viral transcription. The 3'-end of subgenomic mRNAs molecules are not polyadenylated. During replication, the polymerase binds the 5' and 3' vRNA extremities at distinct sites. In turn, significant conformational changes occur in the polymerase and in vRNA to initiate active RNA synthesis. As a consequence of the use of the same enzyme for both transcription and replication, these mechanisms need to be well coordinated.</text>
</comment>
<evidence type="ECO:0000256" key="8">
    <source>
        <dbReference type="ARBA" id="ARBA00023211"/>
    </source>
</evidence>
<dbReference type="GO" id="GO:0016787">
    <property type="term" value="F:hydrolase activity"/>
    <property type="evidence" value="ECO:0007669"/>
    <property type="project" value="UniProtKB-KW"/>
</dbReference>
<keyword evidence="13" id="KW-0548">Nucleotidyltransferase</keyword>
<dbReference type="InterPro" id="IPR022531">
    <property type="entry name" value="L_PA-C-like"/>
</dbReference>
<evidence type="ECO:0000256" key="5">
    <source>
        <dbReference type="ARBA" id="ARBA00022812"/>
    </source>
</evidence>
<dbReference type="PROSITE" id="PS50525">
    <property type="entry name" value="RDRP_SSRNA_NEG_SEG"/>
    <property type="match status" value="1"/>
</dbReference>
<keyword evidence="13" id="KW-0808">Transferase</keyword>
<dbReference type="InterPro" id="IPR007322">
    <property type="entry name" value="RNA_pol_bunyavir"/>
</dbReference>